<name>A0A2N1MHD0_9GLOM</name>
<evidence type="ECO:0000313" key="2">
    <source>
        <dbReference type="Proteomes" id="UP000233469"/>
    </source>
</evidence>
<dbReference type="Proteomes" id="UP000233469">
    <property type="component" value="Unassembled WGS sequence"/>
</dbReference>
<organism evidence="1 2">
    <name type="scientific">Rhizophagus irregularis</name>
    <dbReference type="NCBI Taxonomy" id="588596"/>
    <lineage>
        <taxon>Eukaryota</taxon>
        <taxon>Fungi</taxon>
        <taxon>Fungi incertae sedis</taxon>
        <taxon>Mucoromycota</taxon>
        <taxon>Glomeromycotina</taxon>
        <taxon>Glomeromycetes</taxon>
        <taxon>Glomerales</taxon>
        <taxon>Glomeraceae</taxon>
        <taxon>Rhizophagus</taxon>
    </lineage>
</organism>
<sequence length="140" mass="16156">MSVIVVVIVKNNVTEKKNRKHKKLNPSRLQLWAHKIINKETTYDIPPSYPVFYMKSSVFINKNNSATQMQNSQTFNTPSPIFIQLPNQVYQNLINTHLELPSSSKLPSIGEFLNNLDLKYNCNNVQWPAKVTDNLKINKI</sequence>
<feature type="non-terminal residue" evidence="1">
    <location>
        <position position="140"/>
    </location>
</feature>
<reference evidence="1 2" key="1">
    <citation type="submission" date="2016-04" db="EMBL/GenBank/DDBJ databases">
        <title>Genome analyses suggest a sexual origin of heterokaryosis in a supposedly ancient asexual fungus.</title>
        <authorList>
            <person name="Ropars J."/>
            <person name="Sedzielewska K."/>
            <person name="Noel J."/>
            <person name="Charron P."/>
            <person name="Farinelli L."/>
            <person name="Marton T."/>
            <person name="Kruger M."/>
            <person name="Pelin A."/>
            <person name="Brachmann A."/>
            <person name="Corradi N."/>
        </authorList>
    </citation>
    <scope>NUCLEOTIDE SEQUENCE [LARGE SCALE GENOMIC DNA]</scope>
    <source>
        <strain evidence="1 2">C2</strain>
    </source>
</reference>
<dbReference type="VEuPathDB" id="FungiDB:FUN_013374"/>
<protein>
    <submittedName>
        <fullName evidence="1">Uncharacterized protein</fullName>
    </submittedName>
</protein>
<dbReference type="AlphaFoldDB" id="A0A2N1MHD0"/>
<accession>A0A2N1MHD0</accession>
<gene>
    <name evidence="1" type="ORF">RhiirC2_761170</name>
</gene>
<dbReference type="EMBL" id="LLXL01002364">
    <property type="protein sequence ID" value="PKK61026.1"/>
    <property type="molecule type" value="Genomic_DNA"/>
</dbReference>
<comment type="caution">
    <text evidence="1">The sequence shown here is derived from an EMBL/GenBank/DDBJ whole genome shotgun (WGS) entry which is preliminary data.</text>
</comment>
<proteinExistence type="predicted"/>
<reference evidence="1 2" key="2">
    <citation type="submission" date="2017-10" db="EMBL/GenBank/DDBJ databases">
        <title>Extensive intraspecific genome diversity in a model arbuscular mycorrhizal fungus.</title>
        <authorList>
            <person name="Chen E.C.H."/>
            <person name="Morin E."/>
            <person name="Baudet D."/>
            <person name="Noel J."/>
            <person name="Ndikumana S."/>
            <person name="Charron P."/>
            <person name="St-Onge C."/>
            <person name="Giorgi J."/>
            <person name="Grigoriev I.V."/>
            <person name="Roux C."/>
            <person name="Martin F.M."/>
            <person name="Corradi N."/>
        </authorList>
    </citation>
    <scope>NUCLEOTIDE SEQUENCE [LARGE SCALE GENOMIC DNA]</scope>
    <source>
        <strain evidence="1 2">C2</strain>
    </source>
</reference>
<evidence type="ECO:0000313" key="1">
    <source>
        <dbReference type="EMBL" id="PKK61026.1"/>
    </source>
</evidence>